<dbReference type="GO" id="GO:0003723">
    <property type="term" value="F:RNA binding"/>
    <property type="evidence" value="ECO:0007669"/>
    <property type="project" value="UniProtKB-KW"/>
</dbReference>
<dbReference type="Gene3D" id="3.30.499.10">
    <property type="entry name" value="Aconitase, domain 3"/>
    <property type="match status" value="2"/>
</dbReference>
<dbReference type="FunFam" id="3.30.499.10:FF:000002">
    <property type="entry name" value="Aconitate hydratase"/>
    <property type="match status" value="1"/>
</dbReference>
<dbReference type="UniPathway" id="UPA00223">
    <property type="reaction ID" value="UER00718"/>
</dbReference>
<evidence type="ECO:0000313" key="15">
    <source>
        <dbReference type="Proteomes" id="UP000298468"/>
    </source>
</evidence>
<evidence type="ECO:0000256" key="7">
    <source>
        <dbReference type="ARBA" id="ARBA00023004"/>
    </source>
</evidence>
<dbReference type="GO" id="GO:0046872">
    <property type="term" value="F:metal ion binding"/>
    <property type="evidence" value="ECO:0007669"/>
    <property type="project" value="UniProtKB-KW"/>
</dbReference>
<dbReference type="Gene3D" id="3.20.19.10">
    <property type="entry name" value="Aconitase, domain 4"/>
    <property type="match status" value="1"/>
</dbReference>
<comment type="cofactor">
    <cofactor evidence="1">
        <name>[4Fe-4S] cluster</name>
        <dbReference type="ChEBI" id="CHEBI:49883"/>
    </cofactor>
</comment>
<dbReference type="CDD" id="cd01580">
    <property type="entry name" value="AcnA_IRP_Swivel"/>
    <property type="match status" value="1"/>
</dbReference>
<dbReference type="RefSeq" id="WP_134639466.1">
    <property type="nucleotide sequence ID" value="NZ_SOHM01000007.1"/>
</dbReference>
<reference evidence="14 15" key="1">
    <citation type="submission" date="2019-03" db="EMBL/GenBank/DDBJ databases">
        <title>Genomics of glacier-inhabiting Cryobacterium strains.</title>
        <authorList>
            <person name="Liu Q."/>
            <person name="Xin Y.-H."/>
        </authorList>
    </citation>
    <scope>NUCLEOTIDE SEQUENCE [LARGE SCALE GENOMIC DNA]</scope>
    <source>
        <strain evidence="14 15">Sr59</strain>
    </source>
</reference>
<dbReference type="GO" id="GO:0051539">
    <property type="term" value="F:4 iron, 4 sulfur cluster binding"/>
    <property type="evidence" value="ECO:0007669"/>
    <property type="project" value="UniProtKB-KW"/>
</dbReference>
<gene>
    <name evidence="14" type="primary">acnA</name>
    <name evidence="14" type="ORF">E3T61_03305</name>
</gene>
<dbReference type="PANTHER" id="PTHR11670">
    <property type="entry name" value="ACONITASE/IRON-RESPONSIVE ELEMENT FAMILY MEMBER"/>
    <property type="match status" value="1"/>
</dbReference>
<evidence type="ECO:0000256" key="8">
    <source>
        <dbReference type="ARBA" id="ARBA00023014"/>
    </source>
</evidence>
<keyword evidence="5" id="KW-0479">Metal-binding</keyword>
<dbReference type="SUPFAM" id="SSF52016">
    <property type="entry name" value="LeuD/IlvD-like"/>
    <property type="match status" value="1"/>
</dbReference>
<dbReference type="InterPro" id="IPR044137">
    <property type="entry name" value="AcnA_IRP_Swivel"/>
</dbReference>
<dbReference type="FunFam" id="3.30.499.10:FF:000009">
    <property type="entry name" value="Aconitate hydratase"/>
    <property type="match status" value="1"/>
</dbReference>
<dbReference type="PRINTS" id="PR00415">
    <property type="entry name" value="ACONITASE"/>
</dbReference>
<comment type="catalytic activity">
    <reaction evidence="10 11">
        <text>citrate = D-threo-isocitrate</text>
        <dbReference type="Rhea" id="RHEA:10336"/>
        <dbReference type="ChEBI" id="CHEBI:15562"/>
        <dbReference type="ChEBI" id="CHEBI:16947"/>
        <dbReference type="EC" id="4.2.1.3"/>
    </reaction>
</comment>
<keyword evidence="11" id="KW-0004">4Fe-4S</keyword>
<dbReference type="PROSITE" id="PS00450">
    <property type="entry name" value="ACONITASE_1"/>
    <property type="match status" value="1"/>
</dbReference>
<evidence type="ECO:0000256" key="11">
    <source>
        <dbReference type="RuleBase" id="RU361275"/>
    </source>
</evidence>
<evidence type="ECO:0000259" key="13">
    <source>
        <dbReference type="Pfam" id="PF00694"/>
    </source>
</evidence>
<dbReference type="Proteomes" id="UP000298468">
    <property type="component" value="Unassembled WGS sequence"/>
</dbReference>
<dbReference type="GO" id="GO:0019679">
    <property type="term" value="P:propionate metabolic process, methylcitrate cycle"/>
    <property type="evidence" value="ECO:0007669"/>
    <property type="project" value="UniProtKB-ARBA"/>
</dbReference>
<dbReference type="Pfam" id="PF00694">
    <property type="entry name" value="Aconitase_C"/>
    <property type="match status" value="1"/>
</dbReference>
<dbReference type="Pfam" id="PF00330">
    <property type="entry name" value="Aconitase"/>
    <property type="match status" value="1"/>
</dbReference>
<evidence type="ECO:0000256" key="1">
    <source>
        <dbReference type="ARBA" id="ARBA00001966"/>
    </source>
</evidence>
<dbReference type="OrthoDB" id="9764318at2"/>
<dbReference type="NCBIfam" id="NF009520">
    <property type="entry name" value="PRK12881.1"/>
    <property type="match status" value="1"/>
</dbReference>
<dbReference type="EMBL" id="SOHM01000007">
    <property type="protein sequence ID" value="TFD94036.1"/>
    <property type="molecule type" value="Genomic_DNA"/>
</dbReference>
<evidence type="ECO:0000313" key="14">
    <source>
        <dbReference type="EMBL" id="TFD94036.1"/>
    </source>
</evidence>
<keyword evidence="9 11" id="KW-0456">Lyase</keyword>
<dbReference type="GO" id="GO:0003994">
    <property type="term" value="F:aconitate hydratase activity"/>
    <property type="evidence" value="ECO:0007669"/>
    <property type="project" value="UniProtKB-EC"/>
</dbReference>
<protein>
    <recommendedName>
        <fullName evidence="11">Aconitate hydratase</fullName>
        <shortName evidence="11">Aconitase</shortName>
        <ecNumber evidence="11">4.2.1.3</ecNumber>
    </recommendedName>
</protein>
<dbReference type="InterPro" id="IPR001030">
    <property type="entry name" value="Acoase/IPM_deHydtase_lsu_aba"/>
</dbReference>
<feature type="domain" description="Aconitase A/isopropylmalate dehydratase small subunit swivel" evidence="13">
    <location>
        <begin position="729"/>
        <end position="858"/>
    </location>
</feature>
<evidence type="ECO:0000256" key="10">
    <source>
        <dbReference type="ARBA" id="ARBA00023501"/>
    </source>
</evidence>
<keyword evidence="8 11" id="KW-0411">Iron-sulfur</keyword>
<dbReference type="InterPro" id="IPR006249">
    <property type="entry name" value="Aconitase/IRP2"/>
</dbReference>
<keyword evidence="4" id="KW-0816">Tricarboxylic acid cycle</keyword>
<evidence type="ECO:0000256" key="9">
    <source>
        <dbReference type="ARBA" id="ARBA00023239"/>
    </source>
</evidence>
<dbReference type="GO" id="GO:0006099">
    <property type="term" value="P:tricarboxylic acid cycle"/>
    <property type="evidence" value="ECO:0007669"/>
    <property type="project" value="UniProtKB-UniPathway"/>
</dbReference>
<evidence type="ECO:0000256" key="5">
    <source>
        <dbReference type="ARBA" id="ARBA00022723"/>
    </source>
</evidence>
<comment type="similarity">
    <text evidence="3 11">Belongs to the aconitase/IPM isomerase family.</text>
</comment>
<dbReference type="InterPro" id="IPR000573">
    <property type="entry name" value="AconitaseA/IPMdHydase_ssu_swvl"/>
</dbReference>
<dbReference type="NCBIfam" id="NF006757">
    <property type="entry name" value="PRK09277.1"/>
    <property type="match status" value="1"/>
</dbReference>
<evidence type="ECO:0000256" key="6">
    <source>
        <dbReference type="ARBA" id="ARBA00022884"/>
    </source>
</evidence>
<feature type="domain" description="Aconitase/3-isopropylmalate dehydratase large subunit alpha/beta/alpha" evidence="12">
    <location>
        <begin position="72"/>
        <end position="599"/>
    </location>
</feature>
<keyword evidence="15" id="KW-1185">Reference proteome</keyword>
<organism evidence="14 15">
    <name type="scientific">Cryobacterium lactosi</name>
    <dbReference type="NCBI Taxonomy" id="1259202"/>
    <lineage>
        <taxon>Bacteria</taxon>
        <taxon>Bacillati</taxon>
        <taxon>Actinomycetota</taxon>
        <taxon>Actinomycetes</taxon>
        <taxon>Micrococcales</taxon>
        <taxon>Microbacteriaceae</taxon>
        <taxon>Cryobacterium</taxon>
    </lineage>
</organism>
<keyword evidence="6" id="KW-0694">RNA-binding</keyword>
<evidence type="ECO:0000256" key="4">
    <source>
        <dbReference type="ARBA" id="ARBA00022532"/>
    </source>
</evidence>
<evidence type="ECO:0000256" key="2">
    <source>
        <dbReference type="ARBA" id="ARBA00004717"/>
    </source>
</evidence>
<evidence type="ECO:0000256" key="3">
    <source>
        <dbReference type="ARBA" id="ARBA00007185"/>
    </source>
</evidence>
<comment type="pathway">
    <text evidence="2">Carbohydrate metabolism; tricarboxylic acid cycle; isocitrate from oxaloacetate: step 2/2.</text>
</comment>
<dbReference type="UniPathway" id="UPA00946"/>
<keyword evidence="7 11" id="KW-0408">Iron</keyword>
<name>A0A4R9BYG1_9MICO</name>
<dbReference type="InterPro" id="IPR018136">
    <property type="entry name" value="Aconitase_4Fe-4S_BS"/>
</dbReference>
<dbReference type="InterPro" id="IPR015931">
    <property type="entry name" value="Acnase/IPM_dHydase_lsu_aba_1/3"/>
</dbReference>
<dbReference type="InterPro" id="IPR015928">
    <property type="entry name" value="Aconitase/3IPM_dehydase_swvl"/>
</dbReference>
<dbReference type="NCBIfam" id="TIGR01341">
    <property type="entry name" value="aconitase_1"/>
    <property type="match status" value="1"/>
</dbReference>
<sequence>MSAVNSFGARDTLRVGSTDYEVFRLDAVKGYEKLPFSLKVLLENLLRTEDGANITADHIRALGAWVPTADPDTEIQFTPARVIMQDFTGVPCIVDLATMREAVADLGGDPNKINPLAPAELVIDHSVIADLFGSENALERNVEIEYERNGERYQFLRWGQTAFDDFKVVPPGTGIVHQVNIEYLARVTFTREVGGVLRAYPDTCVGTDSHTTMVNGLGVLGWGVGGIEAEAAMLGQPVSMLIPKVVGFKLNGSIPAGVTATDVVLTITQMLRKHGVVGKFVEFYGEGVAQVPLANRATIGNMSPEFGSTAAMFPIDDVTLGYLRLTGRSVDQVALVEAYSKLQGLWHDPAQEPVFSEYLELDLGTVVPSIAGPKRPQDRVELTNAKSQFEIDLQNYATHDLSRVDAAVEASFPASDPIGFTAEDEQSAHQISHQHVSHAPVSVSSPVPITTADGGKYTLDHGAVAVAAITSCTNTSNPSVMLAAGLLARNAVKKGLTSKPWVKTTLAPGSKVVTDYYAKAGLTADLEALGFYTVGYGCTVCIGNTGPLIDEVSAAINDNDLAVTAVLSGNRNFEGRISPDVKMNYLASPPLVIAYALAGSMNFDFDTDALGTDTEGNDVFLKDIWPDSAEVQATIDSSIDTAMFTKEYGEVFEGDERWRSLPTPDSEVFEWDPKSTYVRKPPYFDGMTLETTPVSDIVGARVLAKLGDSVTTDHISPAGNIKADSPAGAYLMEHGVDRGDFNSYGSRRGNHEIMIRGTFANIRLRNQLLDGVEGGYTRDFTKPDAPQSFIYDASQNYQAAGTPLVIFGGKEYGSGSSRDWAAKGTSLLGVKAVITESFERIHRSNLIGMGVVPLQFPAGQSWASLGLDGTETVSITGIEELNEGRTPKTVHVVATPTEHSAPGKATVEFDAVVRIDTPGEADYYRNGGILQYVLRSLVV</sequence>
<accession>A0A4R9BYG1</accession>
<dbReference type="Gene3D" id="6.10.190.10">
    <property type="match status" value="1"/>
</dbReference>
<dbReference type="AlphaFoldDB" id="A0A4R9BYG1"/>
<comment type="function">
    <text evidence="11">Catalyzes the isomerization of citrate to isocitrate via cis-aconitate.</text>
</comment>
<comment type="caution">
    <text evidence="14">The sequence shown here is derived from an EMBL/GenBank/DDBJ whole genome shotgun (WGS) entry which is preliminary data.</text>
</comment>
<evidence type="ECO:0000259" key="12">
    <source>
        <dbReference type="Pfam" id="PF00330"/>
    </source>
</evidence>
<dbReference type="FunFam" id="3.20.19.10:FF:000001">
    <property type="entry name" value="Aconitate hydratase"/>
    <property type="match status" value="1"/>
</dbReference>
<proteinExistence type="inferred from homology"/>
<dbReference type="EC" id="4.2.1.3" evidence="11"/>
<dbReference type="SUPFAM" id="SSF53732">
    <property type="entry name" value="Aconitase iron-sulfur domain"/>
    <property type="match status" value="1"/>
</dbReference>
<dbReference type="InterPro" id="IPR036008">
    <property type="entry name" value="Aconitase_4Fe-4S_dom"/>
</dbReference>